<reference evidence="1 2" key="1">
    <citation type="journal article" date="2018" name="Nat. Biotechnol.">
        <title>A standardized bacterial taxonomy based on genome phylogeny substantially revises the tree of life.</title>
        <authorList>
            <person name="Parks D.H."/>
            <person name="Chuvochina M."/>
            <person name="Waite D.W."/>
            <person name="Rinke C."/>
            <person name="Skarshewski A."/>
            <person name="Chaumeil P.A."/>
            <person name="Hugenholtz P."/>
        </authorList>
    </citation>
    <scope>NUCLEOTIDE SEQUENCE [LARGE SCALE GENOMIC DNA]</scope>
    <source>
        <strain evidence="1">UBA8672</strain>
    </source>
</reference>
<comment type="caution">
    <text evidence="1">The sequence shown here is derived from an EMBL/GenBank/DDBJ whole genome shotgun (WGS) entry which is preliminary data.</text>
</comment>
<evidence type="ECO:0008006" key="3">
    <source>
        <dbReference type="Google" id="ProtNLM"/>
    </source>
</evidence>
<organism evidence="1 2">
    <name type="scientific">Flexistipes sinusarabici</name>
    <dbReference type="NCBI Taxonomy" id="2352"/>
    <lineage>
        <taxon>Bacteria</taxon>
        <taxon>Pseudomonadati</taxon>
        <taxon>Deferribacterota</taxon>
        <taxon>Deferribacteres</taxon>
        <taxon>Deferribacterales</taxon>
        <taxon>Flexistipitaceae</taxon>
        <taxon>Flexistipes</taxon>
    </lineage>
</organism>
<protein>
    <recommendedName>
        <fullName evidence="3">C-type cytochrome biogenesis protein CcmI</fullName>
    </recommendedName>
</protein>
<dbReference type="EMBL" id="DPPF01000042">
    <property type="protein sequence ID" value="HCW92443.1"/>
    <property type="molecule type" value="Genomic_DNA"/>
</dbReference>
<accession>A0A3D5Q9N5</accession>
<dbReference type="Proteomes" id="UP000262325">
    <property type="component" value="Unassembled WGS sequence"/>
</dbReference>
<evidence type="ECO:0000313" key="1">
    <source>
        <dbReference type="EMBL" id="HCW92443.1"/>
    </source>
</evidence>
<evidence type="ECO:0000313" key="2">
    <source>
        <dbReference type="Proteomes" id="UP000262325"/>
    </source>
</evidence>
<name>A0A3D5Q9N5_FLESI</name>
<proteinExistence type="predicted"/>
<gene>
    <name evidence="1" type="ORF">DHM44_02040</name>
</gene>
<sequence length="111" mass="13226">MIYIALVIVMIVAVLITVLPVMRKEDLIFLDDMSDKSIPLEERKRSVYKTLGEIEFDYKMNKLSEKDYKRLNNLYRQKAVNLLKEEKEKSGDIDQEIEYKLSRLKKGEMYE</sequence>
<dbReference type="AlphaFoldDB" id="A0A3D5Q9N5"/>